<evidence type="ECO:0000259" key="6">
    <source>
        <dbReference type="PROSITE" id="PS00028"/>
    </source>
</evidence>
<evidence type="ECO:0000256" key="2">
    <source>
        <dbReference type="ARBA" id="ARBA00022737"/>
    </source>
</evidence>
<protein>
    <recommendedName>
        <fullName evidence="6">C2H2-type domain-containing protein</fullName>
    </recommendedName>
</protein>
<feature type="domain" description="C2H2-type" evidence="6">
    <location>
        <begin position="12"/>
        <end position="35"/>
    </location>
</feature>
<reference evidence="7" key="1">
    <citation type="submission" date="2022-08" db="UniProtKB">
        <authorList>
            <consortium name="EnsemblMetazoa"/>
        </authorList>
    </citation>
    <scope>IDENTIFICATION</scope>
    <source>
        <strain evidence="7">EBRO</strain>
    </source>
</reference>
<dbReference type="InterPro" id="IPR051580">
    <property type="entry name" value="ZnF-Chromatin_assoc"/>
</dbReference>
<dbReference type="InterPro" id="IPR013087">
    <property type="entry name" value="Znf_C2H2_type"/>
</dbReference>
<name>A0A182J3I2_ANOAO</name>
<organism evidence="7">
    <name type="scientific">Anopheles atroparvus</name>
    <name type="common">European mosquito</name>
    <dbReference type="NCBI Taxonomy" id="41427"/>
    <lineage>
        <taxon>Eukaryota</taxon>
        <taxon>Metazoa</taxon>
        <taxon>Ecdysozoa</taxon>
        <taxon>Arthropoda</taxon>
        <taxon>Hexapoda</taxon>
        <taxon>Insecta</taxon>
        <taxon>Pterygota</taxon>
        <taxon>Neoptera</taxon>
        <taxon>Endopterygota</taxon>
        <taxon>Diptera</taxon>
        <taxon>Nematocera</taxon>
        <taxon>Culicoidea</taxon>
        <taxon>Culicidae</taxon>
        <taxon>Anophelinae</taxon>
        <taxon>Anopheles</taxon>
    </lineage>
</organism>
<dbReference type="EnsemblMetazoa" id="AATE010668-RA">
    <property type="protein sequence ID" value="AATE010668-PA.1"/>
    <property type="gene ID" value="AATE010668"/>
</dbReference>
<dbReference type="GO" id="GO:0005634">
    <property type="term" value="C:nucleus"/>
    <property type="evidence" value="ECO:0007669"/>
    <property type="project" value="TreeGrafter"/>
</dbReference>
<dbReference type="PROSITE" id="PS00028">
    <property type="entry name" value="ZINC_FINGER_C2H2_1"/>
    <property type="match status" value="2"/>
</dbReference>
<keyword evidence="2" id="KW-0677">Repeat</keyword>
<keyword evidence="4" id="KW-0862">Zinc</keyword>
<dbReference type="STRING" id="41427.A0A182J3I2"/>
<sequence length="519" mass="52108">MHIAMALLLNICKYKGCAQIFQTLIDLIHHIEETHIIALVPLPERSQPACLPLSCILPYNPPCETVAPAVGASAAVNGASDPAHRNKSGAATVWASAALGATMTSVGGNATNNQPAEMLTGNSATATTNAVNGSGHGMPGVSANGTGEQNGLGGASGTPSETSKTTTINQPTGTADLKRKIAIKHHSYSISSSNRSTTPTGSELDDDDMMVSESEDSNDSWTTEEFSSEFIMRYGSRRHSSSGAGNGPNSSNEKPFACPVPGCKKRYKNVNGIKYHSKNGHKKDGNQNGTNASNTTTSPPPLPPPTATLASATSSGQASFTIAAQATTKRTLPSSSTPSTTAAATLVISSLQPSHGIGSGGCFVTSTPMSSPVSIKYDSLGILTPATSPKLIAANIGQESGQQQQQQLLLTAAGGGSTSAVAVASPLPPAQCPPVAMPPALNATGITVAAVPASAAAAAATTGVGEPVGIALVVSSIGGCGELGSASATTVTTTATTSTNNAVVLPASSATSQLYAEET</sequence>
<evidence type="ECO:0000256" key="3">
    <source>
        <dbReference type="ARBA" id="ARBA00022771"/>
    </source>
</evidence>
<dbReference type="VEuPathDB" id="VectorBase:AATE010668"/>
<feature type="compositionally biased region" description="Polar residues" evidence="5">
    <location>
        <begin position="157"/>
        <end position="173"/>
    </location>
</feature>
<accession>A0A182J3I2</accession>
<dbReference type="Gene3D" id="3.30.160.60">
    <property type="entry name" value="Classic Zinc Finger"/>
    <property type="match status" value="2"/>
</dbReference>
<feature type="compositionally biased region" description="Acidic residues" evidence="5">
    <location>
        <begin position="203"/>
        <end position="218"/>
    </location>
</feature>
<evidence type="ECO:0000256" key="1">
    <source>
        <dbReference type="ARBA" id="ARBA00022723"/>
    </source>
</evidence>
<feature type="domain" description="C2H2-type" evidence="6">
    <location>
        <begin position="258"/>
        <end position="281"/>
    </location>
</feature>
<feature type="region of interest" description="Disordered" evidence="5">
    <location>
        <begin position="274"/>
        <end position="314"/>
    </location>
</feature>
<evidence type="ECO:0000313" key="7">
    <source>
        <dbReference type="EnsemblMetazoa" id="AATE010668-PA.1"/>
    </source>
</evidence>
<keyword evidence="1" id="KW-0479">Metal-binding</keyword>
<proteinExistence type="predicted"/>
<dbReference type="GO" id="GO:0008270">
    <property type="term" value="F:zinc ion binding"/>
    <property type="evidence" value="ECO:0007669"/>
    <property type="project" value="UniProtKB-KW"/>
</dbReference>
<keyword evidence="3" id="KW-0863">Zinc-finger</keyword>
<feature type="region of interest" description="Disordered" evidence="5">
    <location>
        <begin position="133"/>
        <end position="224"/>
    </location>
</feature>
<feature type="region of interest" description="Disordered" evidence="5">
    <location>
        <begin position="237"/>
        <end position="262"/>
    </location>
</feature>
<dbReference type="SMART" id="SM00355">
    <property type="entry name" value="ZnF_C2H2"/>
    <property type="match status" value="2"/>
</dbReference>
<evidence type="ECO:0000256" key="4">
    <source>
        <dbReference type="ARBA" id="ARBA00022833"/>
    </source>
</evidence>
<dbReference type="PANTHER" id="PTHR23057:SF0">
    <property type="entry name" value="JUXTAPOSED WITH ANOTHER ZINC FINGER PROTEIN 1"/>
    <property type="match status" value="1"/>
</dbReference>
<feature type="compositionally biased region" description="Low complexity" evidence="5">
    <location>
        <begin position="241"/>
        <end position="252"/>
    </location>
</feature>
<dbReference type="AlphaFoldDB" id="A0A182J3I2"/>
<dbReference type="PANTHER" id="PTHR23057">
    <property type="entry name" value="JUXTAPOSED WITH ANOTHER ZINC FINGER PROTEIN 1"/>
    <property type="match status" value="1"/>
</dbReference>
<evidence type="ECO:0000256" key="5">
    <source>
        <dbReference type="SAM" id="MobiDB-lite"/>
    </source>
</evidence>
<feature type="compositionally biased region" description="Low complexity" evidence="5">
    <location>
        <begin position="286"/>
        <end position="297"/>
    </location>
</feature>